<evidence type="ECO:0000259" key="3">
    <source>
        <dbReference type="SMART" id="SM00642"/>
    </source>
</evidence>
<organism evidence="4 5">
    <name type="scientific">Marinoscillum furvescens DSM 4134</name>
    <dbReference type="NCBI Taxonomy" id="1122208"/>
    <lineage>
        <taxon>Bacteria</taxon>
        <taxon>Pseudomonadati</taxon>
        <taxon>Bacteroidota</taxon>
        <taxon>Cytophagia</taxon>
        <taxon>Cytophagales</taxon>
        <taxon>Reichenbachiellaceae</taxon>
        <taxon>Marinoscillum</taxon>
    </lineage>
</organism>
<dbReference type="RefSeq" id="WP_170147888.1">
    <property type="nucleotide sequence ID" value="NZ_QREG01000003.1"/>
</dbReference>
<dbReference type="Pfam" id="PF00128">
    <property type="entry name" value="Alpha-amylase"/>
    <property type="match status" value="1"/>
</dbReference>
<keyword evidence="1" id="KW-0119">Carbohydrate metabolism</keyword>
<dbReference type="InterPro" id="IPR026444">
    <property type="entry name" value="Secre_tail"/>
</dbReference>
<dbReference type="AlphaFoldDB" id="A0A3D9L856"/>
<evidence type="ECO:0000256" key="1">
    <source>
        <dbReference type="ARBA" id="ARBA00023277"/>
    </source>
</evidence>
<dbReference type="InterPro" id="IPR014756">
    <property type="entry name" value="Ig_E-set"/>
</dbReference>
<dbReference type="EMBL" id="QREG01000003">
    <property type="protein sequence ID" value="REE01665.1"/>
    <property type="molecule type" value="Genomic_DNA"/>
</dbReference>
<sequence>MNNQWITRGCYMTLLCLLAIATQAQLISISPADASGEEQLTITFNASEGTAGLADASSVYMHSGVITTAPDGTDWEHVVGNWGQDDGLGKMTKVDGSDTKWQITLTPRDYYSVPAGKNIFRLSMVFRDAAGTAEGKGTPGTYDWGTVASNGDIFVDLKVDAYVNISAPTASNVFLEANSTLPITAEASADVSSMKLFVDDIEKASVTSGTTISYEYQATKSETITIKVTATINGSEVQSSTTVTIALRSAVPVAALPQGVKKGINYHEDQTKVTLVLEAPKKDFCYVVGDFNDWQIDDNYLMNRTPDGELFWIELSGLTPKANYVFQYWVEGVIKIGDPYAELVADPWNDQYIDASIYPDLPVYGKTEHGIATVLKTGQESYNWAASEQTWTPPRKDELVIYELLVRDFVGSHYYQDLTDSLSYLKNLGINAIELMPIMEFEGNNSWGYNPSYFFAVDKYYGTKNDLKQFIEAAHQHGIAVILDMVLNHAFGQNAMVRMYWDDANSTVSADNPWFNPVATHPFNVGFDFNHESQYTKDFADTVNRYWLEEYHFDGYRFDLSKGFTQTNYGDDIGKWSGYDQSRIDLLSRMAEKIWSYDDDAYVILEHFADGSEETVLANKGMILWRGLNHSYRDALKGHGADLGGASARSHVSFMESHDEQRLAYDMKVDGHASGSYNTRDKLVALERLKMGAAFHFLQSGPKMLWQFGELGYDIDINYIDRLAEKPLPWGEDNLGYYEDTIRQYVYDTYAAVLALRNAYPVAIRTGSYSANLGSDLKQFSITHPELDINVIGNFGLEAAAIDPNFPKTGSWFDYFSGEEINVTNRNGEISLKPGEFHVYTGKRISNGFPNVVAVYENPVTVDPGVFTISEEITITFDATKASPDGTNGLVGAAKVYMHAGVVTDGPDSEKLSKMVGTQTDDGLGEMTPVSGKANQWQITLTPKDYFGLADGTVVYRIGMTFRDSDNTNRAKGFRNRTVFLEVTQEGELITISPADFSVSDEITITFNAALGNRGLLDAAKIYMHSGIVTSDVDAPTGNDWTNVVGTWGADDGVGELTKVSGTNEWSITLTPEEYYDISGEAYWIAMVFRDASGNAKGSGATGEITGGFIDGAGDIYMKIPLRKTGPLSIKQSPVTPYPNPAVNTLQIPNPENQLRTLQIVDAAGREILVEKSSTSKLDVSGLTEGLYLLRIWQGSTASHHRFVIKK</sequence>
<gene>
    <name evidence="4" type="ORF">C7460_103182</name>
</gene>
<proteinExistence type="predicted"/>
<dbReference type="InterPro" id="IPR017853">
    <property type="entry name" value="GH"/>
</dbReference>
<dbReference type="SMART" id="SM00642">
    <property type="entry name" value="Aamy"/>
    <property type="match status" value="1"/>
</dbReference>
<dbReference type="Gene3D" id="2.60.40.10">
    <property type="entry name" value="Immunoglobulins"/>
    <property type="match status" value="2"/>
</dbReference>
<keyword evidence="2" id="KW-0732">Signal</keyword>
<dbReference type="GO" id="GO:0005975">
    <property type="term" value="P:carbohydrate metabolic process"/>
    <property type="evidence" value="ECO:0007669"/>
    <property type="project" value="InterPro"/>
</dbReference>
<evidence type="ECO:0000256" key="2">
    <source>
        <dbReference type="SAM" id="SignalP"/>
    </source>
</evidence>
<dbReference type="Pfam" id="PF16328">
    <property type="entry name" value="DUF4961"/>
    <property type="match status" value="2"/>
</dbReference>
<dbReference type="PANTHER" id="PTHR43651:SF3">
    <property type="entry name" value="1,4-ALPHA-GLUCAN-BRANCHING ENZYME"/>
    <property type="match status" value="1"/>
</dbReference>
<dbReference type="InterPro" id="IPR006047">
    <property type="entry name" value="GH13_cat_dom"/>
</dbReference>
<reference evidence="4 5" key="1">
    <citation type="submission" date="2018-07" db="EMBL/GenBank/DDBJ databases">
        <title>Genomic Encyclopedia of Type Strains, Phase IV (KMG-IV): sequencing the most valuable type-strain genomes for metagenomic binning, comparative biology and taxonomic classification.</title>
        <authorList>
            <person name="Goeker M."/>
        </authorList>
    </citation>
    <scope>NUCLEOTIDE SEQUENCE [LARGE SCALE GENOMIC DNA]</scope>
    <source>
        <strain evidence="4 5">DSM 4134</strain>
    </source>
</reference>
<dbReference type="CDD" id="cd11350">
    <property type="entry name" value="AmyAc_4"/>
    <property type="match status" value="1"/>
</dbReference>
<dbReference type="PANTHER" id="PTHR43651">
    <property type="entry name" value="1,4-ALPHA-GLUCAN-BRANCHING ENZYME"/>
    <property type="match status" value="1"/>
</dbReference>
<name>A0A3D9L856_MARFU</name>
<dbReference type="Proteomes" id="UP000256779">
    <property type="component" value="Unassembled WGS sequence"/>
</dbReference>
<dbReference type="Pfam" id="PF18962">
    <property type="entry name" value="Por_Secre_tail"/>
    <property type="match status" value="1"/>
</dbReference>
<evidence type="ECO:0000313" key="5">
    <source>
        <dbReference type="Proteomes" id="UP000256779"/>
    </source>
</evidence>
<dbReference type="NCBIfam" id="TIGR04183">
    <property type="entry name" value="Por_Secre_tail"/>
    <property type="match status" value="1"/>
</dbReference>
<dbReference type="Gene3D" id="3.20.20.80">
    <property type="entry name" value="Glycosidases"/>
    <property type="match status" value="1"/>
</dbReference>
<protein>
    <submittedName>
        <fullName evidence="4">Putative secreted protein (Por secretion system target)</fullName>
    </submittedName>
</protein>
<dbReference type="InterPro" id="IPR013783">
    <property type="entry name" value="Ig-like_fold"/>
</dbReference>
<dbReference type="SUPFAM" id="SSF51445">
    <property type="entry name" value="(Trans)glycosidases"/>
    <property type="match status" value="1"/>
</dbReference>
<dbReference type="GO" id="GO:0005737">
    <property type="term" value="C:cytoplasm"/>
    <property type="evidence" value="ECO:0007669"/>
    <property type="project" value="TreeGrafter"/>
</dbReference>
<keyword evidence="5" id="KW-1185">Reference proteome</keyword>
<accession>A0A3D9L856</accession>
<dbReference type="GO" id="GO:0003844">
    <property type="term" value="F:1,4-alpha-glucan branching enzyme activity"/>
    <property type="evidence" value="ECO:0007669"/>
    <property type="project" value="TreeGrafter"/>
</dbReference>
<feature type="signal peptide" evidence="2">
    <location>
        <begin position="1"/>
        <end position="24"/>
    </location>
</feature>
<dbReference type="SUPFAM" id="SSF81296">
    <property type="entry name" value="E set domains"/>
    <property type="match status" value="1"/>
</dbReference>
<feature type="chain" id="PRO_5017610723" evidence="2">
    <location>
        <begin position="25"/>
        <end position="1207"/>
    </location>
</feature>
<evidence type="ECO:0000313" key="4">
    <source>
        <dbReference type="EMBL" id="REE01665.1"/>
    </source>
</evidence>
<feature type="domain" description="Glycosyl hydrolase family 13 catalytic" evidence="3">
    <location>
        <begin position="403"/>
        <end position="757"/>
    </location>
</feature>
<comment type="caution">
    <text evidence="4">The sequence shown here is derived from an EMBL/GenBank/DDBJ whole genome shotgun (WGS) entry which is preliminary data.</text>
</comment>
<dbReference type="InterPro" id="IPR032522">
    <property type="entry name" value="DUF4961"/>
</dbReference>